<name>A0A9N9FEU6_9GLOM</name>
<evidence type="ECO:0000256" key="1">
    <source>
        <dbReference type="SAM" id="MobiDB-lite"/>
    </source>
</evidence>
<sequence>ACRWYRTLNDRRFLVSIERETEMSDEPSEPTPEIDPHIKAFIENACQATITTLVEKVKDIMNQQAETQRCWNEQLQKTIDEHFSKLEQVGLVFNGESLNVNSMAAEEERPNQMTRQRYVQTQKREMTYLKERRCYNNSGISPRPRQNENAENNNS</sequence>
<dbReference type="AlphaFoldDB" id="A0A9N9FEU6"/>
<gene>
    <name evidence="2" type="ORF">DERYTH_LOCUS4257</name>
</gene>
<feature type="non-terminal residue" evidence="2">
    <location>
        <position position="1"/>
    </location>
</feature>
<dbReference type="EMBL" id="CAJVPY010001611">
    <property type="protein sequence ID" value="CAG8529139.1"/>
    <property type="molecule type" value="Genomic_DNA"/>
</dbReference>
<evidence type="ECO:0000313" key="2">
    <source>
        <dbReference type="EMBL" id="CAG8529139.1"/>
    </source>
</evidence>
<organism evidence="2 3">
    <name type="scientific">Dentiscutata erythropus</name>
    <dbReference type="NCBI Taxonomy" id="1348616"/>
    <lineage>
        <taxon>Eukaryota</taxon>
        <taxon>Fungi</taxon>
        <taxon>Fungi incertae sedis</taxon>
        <taxon>Mucoromycota</taxon>
        <taxon>Glomeromycotina</taxon>
        <taxon>Glomeromycetes</taxon>
        <taxon>Diversisporales</taxon>
        <taxon>Gigasporaceae</taxon>
        <taxon>Dentiscutata</taxon>
    </lineage>
</organism>
<reference evidence="2" key="1">
    <citation type="submission" date="2021-06" db="EMBL/GenBank/DDBJ databases">
        <authorList>
            <person name="Kallberg Y."/>
            <person name="Tangrot J."/>
            <person name="Rosling A."/>
        </authorList>
    </citation>
    <scope>NUCLEOTIDE SEQUENCE</scope>
    <source>
        <strain evidence="2">MA453B</strain>
    </source>
</reference>
<protein>
    <submittedName>
        <fullName evidence="2">13845_t:CDS:1</fullName>
    </submittedName>
</protein>
<evidence type="ECO:0000313" key="3">
    <source>
        <dbReference type="Proteomes" id="UP000789405"/>
    </source>
</evidence>
<keyword evidence="3" id="KW-1185">Reference proteome</keyword>
<accession>A0A9N9FEU6</accession>
<proteinExistence type="predicted"/>
<dbReference type="Proteomes" id="UP000789405">
    <property type="component" value="Unassembled WGS sequence"/>
</dbReference>
<feature type="region of interest" description="Disordered" evidence="1">
    <location>
        <begin position="133"/>
        <end position="155"/>
    </location>
</feature>
<comment type="caution">
    <text evidence="2">The sequence shown here is derived from an EMBL/GenBank/DDBJ whole genome shotgun (WGS) entry which is preliminary data.</text>
</comment>